<dbReference type="InterPro" id="IPR023203">
    <property type="entry name" value="TTHA0068_sf"/>
</dbReference>
<organism evidence="1">
    <name type="scientific">hydrothermal vent metagenome</name>
    <dbReference type="NCBI Taxonomy" id="652676"/>
    <lineage>
        <taxon>unclassified sequences</taxon>
        <taxon>metagenomes</taxon>
        <taxon>ecological metagenomes</taxon>
    </lineage>
</organism>
<protein>
    <recommendedName>
        <fullName evidence="2">DUF309 domain-containing protein</fullName>
    </recommendedName>
</protein>
<dbReference type="Pfam" id="PF03745">
    <property type="entry name" value="DUF309"/>
    <property type="match status" value="1"/>
</dbReference>
<dbReference type="AlphaFoldDB" id="A0A1W1CPQ1"/>
<dbReference type="SUPFAM" id="SSF140663">
    <property type="entry name" value="TTHA0068-like"/>
    <property type="match status" value="1"/>
</dbReference>
<dbReference type="Gene3D" id="1.10.3450.10">
    <property type="entry name" value="TTHA0068-like"/>
    <property type="match status" value="1"/>
</dbReference>
<proteinExistence type="predicted"/>
<accession>A0A1W1CPQ1</accession>
<name>A0A1W1CPQ1_9ZZZZ</name>
<dbReference type="InterPro" id="IPR005500">
    <property type="entry name" value="DUF309"/>
</dbReference>
<evidence type="ECO:0008006" key="2">
    <source>
        <dbReference type="Google" id="ProtNLM"/>
    </source>
</evidence>
<sequence length="113" mass="13543">MLKENDNLEEALKNYINLLNKKEYFEAHEVLEEAWHYLRKTNHPLKNLAKGLINGAICFEHIKRNRTDSRRKAKSVLKSFERYKHLSVEGIECYELFKEGCEKIEELKKVYEL</sequence>
<reference evidence="1" key="1">
    <citation type="submission" date="2016-10" db="EMBL/GenBank/DDBJ databases">
        <authorList>
            <person name="de Groot N.N."/>
        </authorList>
    </citation>
    <scope>NUCLEOTIDE SEQUENCE</scope>
</reference>
<gene>
    <name evidence="1" type="ORF">MNB_SV-14-1369</name>
</gene>
<dbReference type="EMBL" id="FPHN01000229">
    <property type="protein sequence ID" value="SFV67749.1"/>
    <property type="molecule type" value="Genomic_DNA"/>
</dbReference>
<evidence type="ECO:0000313" key="1">
    <source>
        <dbReference type="EMBL" id="SFV67749.1"/>
    </source>
</evidence>